<sequence length="124" mass="13924">MSDLKALLGAFLYAWLPEAENPHRPGPKFRPTLVVDVDPEARQICLAYGTSQKTDRNGRGEITFASDEIDGLTKDTKFCLGTTYWIPVSTKFLCKNQSAKKLSVIGQIPSRRTQELHMRLQEIG</sequence>
<reference evidence="1 2" key="1">
    <citation type="submission" date="2018-07" db="EMBL/GenBank/DDBJ databases">
        <title>Freshwater and sediment microbial communities from various areas in North America, analyzing microbe dynamics in response to fracking.</title>
        <authorList>
            <person name="Lamendella R."/>
        </authorList>
    </citation>
    <scope>NUCLEOTIDE SEQUENCE [LARGE SCALE GENOMIC DNA]</scope>
    <source>
        <strain evidence="1 2">105B</strain>
    </source>
</reference>
<dbReference type="RefSeq" id="WP_114435157.1">
    <property type="nucleotide sequence ID" value="NZ_QPJI01000016.1"/>
</dbReference>
<accession>A0A368X9Y5</accession>
<organism evidence="1 2">
    <name type="scientific">Marinobacter nauticus</name>
    <name type="common">Marinobacter hydrocarbonoclasticus</name>
    <name type="synonym">Marinobacter aquaeolei</name>
    <dbReference type="NCBI Taxonomy" id="2743"/>
    <lineage>
        <taxon>Bacteria</taxon>
        <taxon>Pseudomonadati</taxon>
        <taxon>Pseudomonadota</taxon>
        <taxon>Gammaproteobacteria</taxon>
        <taxon>Pseudomonadales</taxon>
        <taxon>Marinobacteraceae</taxon>
        <taxon>Marinobacter</taxon>
    </lineage>
</organism>
<evidence type="ECO:0000313" key="1">
    <source>
        <dbReference type="EMBL" id="RCW64046.1"/>
    </source>
</evidence>
<evidence type="ECO:0000313" key="2">
    <source>
        <dbReference type="Proteomes" id="UP000253647"/>
    </source>
</evidence>
<dbReference type="AlphaFoldDB" id="A0A368X9Y5"/>
<name>A0A368X9Y5_MARNT</name>
<dbReference type="EMBL" id="QPJI01000016">
    <property type="protein sequence ID" value="RCW64046.1"/>
    <property type="molecule type" value="Genomic_DNA"/>
</dbReference>
<proteinExistence type="predicted"/>
<comment type="caution">
    <text evidence="1">The sequence shown here is derived from an EMBL/GenBank/DDBJ whole genome shotgun (WGS) entry which is preliminary data.</text>
</comment>
<evidence type="ECO:0008006" key="3">
    <source>
        <dbReference type="Google" id="ProtNLM"/>
    </source>
</evidence>
<gene>
    <name evidence="1" type="ORF">DET61_11687</name>
</gene>
<dbReference type="Proteomes" id="UP000253647">
    <property type="component" value="Unassembled WGS sequence"/>
</dbReference>
<protein>
    <recommendedName>
        <fullName evidence="3">Toxin of addiction system</fullName>
    </recommendedName>
</protein>